<dbReference type="Proteomes" id="UP000735302">
    <property type="component" value="Unassembled WGS sequence"/>
</dbReference>
<name>A0AAV3YQT4_9GAST</name>
<protein>
    <recommendedName>
        <fullName evidence="3">RGS domain-containing protein</fullName>
    </recommendedName>
</protein>
<accession>A0AAV3YQT4</accession>
<organism evidence="1 2">
    <name type="scientific">Plakobranchus ocellatus</name>
    <dbReference type="NCBI Taxonomy" id="259542"/>
    <lineage>
        <taxon>Eukaryota</taxon>
        <taxon>Metazoa</taxon>
        <taxon>Spiralia</taxon>
        <taxon>Lophotrochozoa</taxon>
        <taxon>Mollusca</taxon>
        <taxon>Gastropoda</taxon>
        <taxon>Heterobranchia</taxon>
        <taxon>Euthyneura</taxon>
        <taxon>Panpulmonata</taxon>
        <taxon>Sacoglossa</taxon>
        <taxon>Placobranchoidea</taxon>
        <taxon>Plakobranchidae</taxon>
        <taxon>Plakobranchus</taxon>
    </lineage>
</organism>
<dbReference type="AlphaFoldDB" id="A0AAV3YQT4"/>
<comment type="caution">
    <text evidence="1">The sequence shown here is derived from an EMBL/GenBank/DDBJ whole genome shotgun (WGS) entry which is preliminary data.</text>
</comment>
<dbReference type="EMBL" id="BLXT01001319">
    <property type="protein sequence ID" value="GFN84516.1"/>
    <property type="molecule type" value="Genomic_DNA"/>
</dbReference>
<keyword evidence="2" id="KW-1185">Reference proteome</keyword>
<evidence type="ECO:0000313" key="1">
    <source>
        <dbReference type="EMBL" id="GFN84516.1"/>
    </source>
</evidence>
<reference evidence="1 2" key="1">
    <citation type="journal article" date="2021" name="Elife">
        <title>Chloroplast acquisition without the gene transfer in kleptoplastic sea slugs, Plakobranchus ocellatus.</title>
        <authorList>
            <person name="Maeda T."/>
            <person name="Takahashi S."/>
            <person name="Yoshida T."/>
            <person name="Shimamura S."/>
            <person name="Takaki Y."/>
            <person name="Nagai Y."/>
            <person name="Toyoda A."/>
            <person name="Suzuki Y."/>
            <person name="Arimoto A."/>
            <person name="Ishii H."/>
            <person name="Satoh N."/>
            <person name="Nishiyama T."/>
            <person name="Hasebe M."/>
            <person name="Maruyama T."/>
            <person name="Minagawa J."/>
            <person name="Obokata J."/>
            <person name="Shigenobu S."/>
        </authorList>
    </citation>
    <scope>NUCLEOTIDE SEQUENCE [LARGE SCALE GENOMIC DNA]</scope>
</reference>
<gene>
    <name evidence="1" type="ORF">PoB_001102200</name>
</gene>
<evidence type="ECO:0000313" key="2">
    <source>
        <dbReference type="Proteomes" id="UP000735302"/>
    </source>
</evidence>
<sequence>MENCSKNEPVRASKGERGNIEHFEYEQSSKLKYNKMMMEIEFQCEKEAMMNNYEASGLSKKPRIVEIIEDLSDTMSASSVEEWLLSSSSEPSSLPSENFTSNRYVRMFAVEGAACLSYLLKSSSRFILFFRQQAETYVAAAAAWQHLAQKTRSYLIRLDNPELDVSDCADLYEVLIAEQKQVHGMSVIPQATREIFNDPKLVLDTIKQQRQVFQQYLQLEASDLENSKTKTRQFAQVEP</sequence>
<evidence type="ECO:0008006" key="3">
    <source>
        <dbReference type="Google" id="ProtNLM"/>
    </source>
</evidence>
<proteinExistence type="predicted"/>